<proteinExistence type="predicted"/>
<dbReference type="Proteomes" id="UP000800092">
    <property type="component" value="Unassembled WGS sequence"/>
</dbReference>
<evidence type="ECO:0000256" key="7">
    <source>
        <dbReference type="ARBA" id="ARBA00033194"/>
    </source>
</evidence>
<dbReference type="InterPro" id="IPR011009">
    <property type="entry name" value="Kinase-like_dom_sf"/>
</dbReference>
<protein>
    <recommendedName>
        <fullName evidence="5">EKC/KEOPS complex subunit BUD32</fullName>
        <ecNumber evidence="3">2.7.11.1</ecNumber>
    </recommendedName>
    <alternativeName>
        <fullName evidence="6 7">Atypical Serine/threonine protein kinase BUD32</fullName>
    </alternativeName>
    <alternativeName>
        <fullName evidence="4">EKC/KEOPS complex subunit bud32</fullName>
    </alternativeName>
</protein>
<sequence length="395" mass="45809">MITSTNRFWVTAEAITGDEHTGYIIDWDQRRWYAVNGPNKLLPAEQGKEIDILRRHIDGLSRNVYSITVDDEGLLVSISTSLEDDPTLIPHYPRYANAPSLQECPTIRLSKLTELDRLGPKVDLMSYLNSSAIAKKVVFKYSILFQWRKQIWDELHLTKSLPRHPNLVSFDRIVIDDAESRVLGFTTVFIPGGTLHENQDRVFRLEWLQQLTAVVDYLNLDLGIVHQDIAPRNLLVDPETSKIRLFDFDRAARVGQPACIPERNDVTGVIFTLYEIVTQDEHFRRVPFEEQDPEAVQHVEWPIRCELNNDIALYRNHLNDWIRQRRQICEEKQVQKVPAFNTPDIPRPTPLLRGKDETGEPVYEAPLVRSRADALRLKENIISWERPPQRAIKLQ</sequence>
<dbReference type="Gene3D" id="1.10.510.10">
    <property type="entry name" value="Transferase(Phosphotransferase) domain 1"/>
    <property type="match status" value="1"/>
</dbReference>
<evidence type="ECO:0000256" key="5">
    <source>
        <dbReference type="ARBA" id="ARBA00019973"/>
    </source>
</evidence>
<evidence type="ECO:0000256" key="3">
    <source>
        <dbReference type="ARBA" id="ARBA00012513"/>
    </source>
</evidence>
<evidence type="ECO:0000313" key="11">
    <source>
        <dbReference type="EMBL" id="KAF2234720.1"/>
    </source>
</evidence>
<comment type="catalytic activity">
    <reaction evidence="8">
        <text>L-threonyl-[protein] + ATP = O-phospho-L-threonyl-[protein] + ADP + H(+)</text>
        <dbReference type="Rhea" id="RHEA:46608"/>
        <dbReference type="Rhea" id="RHEA-COMP:11060"/>
        <dbReference type="Rhea" id="RHEA-COMP:11605"/>
        <dbReference type="ChEBI" id="CHEBI:15378"/>
        <dbReference type="ChEBI" id="CHEBI:30013"/>
        <dbReference type="ChEBI" id="CHEBI:30616"/>
        <dbReference type="ChEBI" id="CHEBI:61977"/>
        <dbReference type="ChEBI" id="CHEBI:456216"/>
        <dbReference type="EC" id="2.7.11.1"/>
    </reaction>
</comment>
<comment type="catalytic activity">
    <reaction evidence="9">
        <text>L-seryl-[protein] + ATP = O-phospho-L-seryl-[protein] + ADP + H(+)</text>
        <dbReference type="Rhea" id="RHEA:17989"/>
        <dbReference type="Rhea" id="RHEA-COMP:9863"/>
        <dbReference type="Rhea" id="RHEA-COMP:11604"/>
        <dbReference type="ChEBI" id="CHEBI:15378"/>
        <dbReference type="ChEBI" id="CHEBI:29999"/>
        <dbReference type="ChEBI" id="CHEBI:30616"/>
        <dbReference type="ChEBI" id="CHEBI:83421"/>
        <dbReference type="ChEBI" id="CHEBI:456216"/>
        <dbReference type="EC" id="2.7.11.1"/>
    </reaction>
</comment>
<dbReference type="SUPFAM" id="SSF56112">
    <property type="entry name" value="Protein kinase-like (PK-like)"/>
    <property type="match status" value="1"/>
</dbReference>
<dbReference type="EC" id="2.7.11.1" evidence="3"/>
<evidence type="ECO:0000259" key="10">
    <source>
        <dbReference type="PROSITE" id="PS50011"/>
    </source>
</evidence>
<evidence type="ECO:0000256" key="1">
    <source>
        <dbReference type="ARBA" id="ARBA00003747"/>
    </source>
</evidence>
<dbReference type="EMBL" id="ML991796">
    <property type="protein sequence ID" value="KAF2234720.1"/>
    <property type="molecule type" value="Genomic_DNA"/>
</dbReference>
<feature type="domain" description="Protein kinase" evidence="10">
    <location>
        <begin position="107"/>
        <end position="395"/>
    </location>
</feature>
<dbReference type="Pfam" id="PF00069">
    <property type="entry name" value="Pkinase"/>
    <property type="match status" value="1"/>
</dbReference>
<dbReference type="SMART" id="SM00220">
    <property type="entry name" value="S_TKc"/>
    <property type="match status" value="1"/>
</dbReference>
<dbReference type="OrthoDB" id="4062651at2759"/>
<accession>A0A6A6HB46</accession>
<dbReference type="InterPro" id="IPR008266">
    <property type="entry name" value="Tyr_kinase_AS"/>
</dbReference>
<name>A0A6A6HB46_VIRVR</name>
<dbReference type="InterPro" id="IPR000719">
    <property type="entry name" value="Prot_kinase_dom"/>
</dbReference>
<evidence type="ECO:0000313" key="12">
    <source>
        <dbReference type="Proteomes" id="UP000800092"/>
    </source>
</evidence>
<gene>
    <name evidence="11" type="ORF">EV356DRAFT_141961</name>
</gene>
<dbReference type="GO" id="GO:0005524">
    <property type="term" value="F:ATP binding"/>
    <property type="evidence" value="ECO:0007669"/>
    <property type="project" value="InterPro"/>
</dbReference>
<dbReference type="PROSITE" id="PS50011">
    <property type="entry name" value="PROTEIN_KINASE_DOM"/>
    <property type="match status" value="1"/>
</dbReference>
<evidence type="ECO:0000256" key="8">
    <source>
        <dbReference type="ARBA" id="ARBA00047899"/>
    </source>
</evidence>
<evidence type="ECO:0000256" key="4">
    <source>
        <dbReference type="ARBA" id="ARBA00013948"/>
    </source>
</evidence>
<organism evidence="11 12">
    <name type="scientific">Viridothelium virens</name>
    <name type="common">Speckled blister lichen</name>
    <name type="synonym">Trypethelium virens</name>
    <dbReference type="NCBI Taxonomy" id="1048519"/>
    <lineage>
        <taxon>Eukaryota</taxon>
        <taxon>Fungi</taxon>
        <taxon>Dikarya</taxon>
        <taxon>Ascomycota</taxon>
        <taxon>Pezizomycotina</taxon>
        <taxon>Dothideomycetes</taxon>
        <taxon>Dothideomycetes incertae sedis</taxon>
        <taxon>Trypetheliales</taxon>
        <taxon>Trypetheliaceae</taxon>
        <taxon>Viridothelium</taxon>
    </lineage>
</organism>
<evidence type="ECO:0000256" key="9">
    <source>
        <dbReference type="ARBA" id="ARBA00048679"/>
    </source>
</evidence>
<comment type="function">
    <text evidence="1">Component of the EKC/KEOPS complex that is required for the formation of a threonylcarbamoyl group on adenosine at position 37 (t(6)A37) in tRNAs that read codons beginning with adenine. The complex is probably involved in the transfer of the threonylcarbamoyl moiety of threonylcarbamoyl-AMP (TC-AMP) to the N6 group of A37. BUD32 has ATPase activity in the context of the EKC/KEOPS complex and likely plays a supporting role to the catalytic subunit KAE1. The EKC/KEOPS complex also promotes both telomere uncapping and telomere elongation. The complex is required for efficient recruitment of transcriptional coactivators.</text>
</comment>
<dbReference type="GO" id="GO:0004674">
    <property type="term" value="F:protein serine/threonine kinase activity"/>
    <property type="evidence" value="ECO:0007669"/>
    <property type="project" value="UniProtKB-EC"/>
</dbReference>
<comment type="subunit">
    <text evidence="2">Component of the EKC/KEOPS complex composed of at least BUD32, CGI121, GON7, KAE1 and PCC1; the whole complex dimerizes.</text>
</comment>
<dbReference type="AlphaFoldDB" id="A0A6A6HB46"/>
<dbReference type="PROSITE" id="PS00109">
    <property type="entry name" value="PROTEIN_KINASE_TYR"/>
    <property type="match status" value="1"/>
</dbReference>
<keyword evidence="12" id="KW-1185">Reference proteome</keyword>
<evidence type="ECO:0000256" key="6">
    <source>
        <dbReference type="ARBA" id="ARBA00030980"/>
    </source>
</evidence>
<evidence type="ECO:0000256" key="2">
    <source>
        <dbReference type="ARBA" id="ARBA00011534"/>
    </source>
</evidence>
<reference evidence="11" key="1">
    <citation type="journal article" date="2020" name="Stud. Mycol.">
        <title>101 Dothideomycetes genomes: a test case for predicting lifestyles and emergence of pathogens.</title>
        <authorList>
            <person name="Haridas S."/>
            <person name="Albert R."/>
            <person name="Binder M."/>
            <person name="Bloem J."/>
            <person name="Labutti K."/>
            <person name="Salamov A."/>
            <person name="Andreopoulos B."/>
            <person name="Baker S."/>
            <person name="Barry K."/>
            <person name="Bills G."/>
            <person name="Bluhm B."/>
            <person name="Cannon C."/>
            <person name="Castanera R."/>
            <person name="Culley D."/>
            <person name="Daum C."/>
            <person name="Ezra D."/>
            <person name="Gonzalez J."/>
            <person name="Henrissat B."/>
            <person name="Kuo A."/>
            <person name="Liang C."/>
            <person name="Lipzen A."/>
            <person name="Lutzoni F."/>
            <person name="Magnuson J."/>
            <person name="Mondo S."/>
            <person name="Nolan M."/>
            <person name="Ohm R."/>
            <person name="Pangilinan J."/>
            <person name="Park H.-J."/>
            <person name="Ramirez L."/>
            <person name="Alfaro M."/>
            <person name="Sun H."/>
            <person name="Tritt A."/>
            <person name="Yoshinaga Y."/>
            <person name="Zwiers L.-H."/>
            <person name="Turgeon B."/>
            <person name="Goodwin S."/>
            <person name="Spatafora J."/>
            <person name="Crous P."/>
            <person name="Grigoriev I."/>
        </authorList>
    </citation>
    <scope>NUCLEOTIDE SEQUENCE</scope>
    <source>
        <strain evidence="11">Tuck. ex Michener</strain>
    </source>
</reference>